<evidence type="ECO:0000313" key="3">
    <source>
        <dbReference type="Proteomes" id="UP000617340"/>
    </source>
</evidence>
<protein>
    <submittedName>
        <fullName evidence="2">Uncharacterized protein</fullName>
    </submittedName>
</protein>
<organism evidence="2 3">
    <name type="scientific">Vespula germanica</name>
    <name type="common">German yellow jacket</name>
    <name type="synonym">Paravespula germanica</name>
    <dbReference type="NCBI Taxonomy" id="30212"/>
    <lineage>
        <taxon>Eukaryota</taxon>
        <taxon>Metazoa</taxon>
        <taxon>Ecdysozoa</taxon>
        <taxon>Arthropoda</taxon>
        <taxon>Hexapoda</taxon>
        <taxon>Insecta</taxon>
        <taxon>Pterygota</taxon>
        <taxon>Neoptera</taxon>
        <taxon>Endopterygota</taxon>
        <taxon>Hymenoptera</taxon>
        <taxon>Apocrita</taxon>
        <taxon>Aculeata</taxon>
        <taxon>Vespoidea</taxon>
        <taxon>Vespidae</taxon>
        <taxon>Vespinae</taxon>
        <taxon>Vespula</taxon>
    </lineage>
</organism>
<evidence type="ECO:0000313" key="2">
    <source>
        <dbReference type="EMBL" id="KAF7409669.1"/>
    </source>
</evidence>
<dbReference type="AlphaFoldDB" id="A0A834NJ21"/>
<comment type="caution">
    <text evidence="2">The sequence shown here is derived from an EMBL/GenBank/DDBJ whole genome shotgun (WGS) entry which is preliminary data.</text>
</comment>
<name>A0A834NJ21_VESGE</name>
<sequence length="184" mass="19187">MLPYQVAMDYGSFQRQSPVGVGVGVGGPHQGAAGALNINPAFTHSWFVPADLCVPYKQSQGPLLEPGHARERDSTSGVSRVPRELCHSEWIMGMVMGSGRAADSGGGGSGGETTLVVPVTVTAVDIRREGGKPMVQMSTSRHGSKPDAIGRTLMLTGQPGEPSTTLPLPPSSFLPSSFLRSSTN</sequence>
<accession>A0A834NJ21</accession>
<dbReference type="EMBL" id="JACSDZ010000003">
    <property type="protein sequence ID" value="KAF7409669.1"/>
    <property type="molecule type" value="Genomic_DNA"/>
</dbReference>
<evidence type="ECO:0000256" key="1">
    <source>
        <dbReference type="SAM" id="MobiDB-lite"/>
    </source>
</evidence>
<reference evidence="2" key="1">
    <citation type="journal article" date="2020" name="G3 (Bethesda)">
        <title>High-Quality Assemblies for Three Invasive Social Wasps from the &lt;i&gt;Vespula&lt;/i&gt; Genus.</title>
        <authorList>
            <person name="Harrop T.W.R."/>
            <person name="Guhlin J."/>
            <person name="McLaughlin G.M."/>
            <person name="Permina E."/>
            <person name="Stockwell P."/>
            <person name="Gilligan J."/>
            <person name="Le Lec M.F."/>
            <person name="Gruber M.A.M."/>
            <person name="Quinn O."/>
            <person name="Lovegrove M."/>
            <person name="Duncan E.J."/>
            <person name="Remnant E.J."/>
            <person name="Van Eeckhoven J."/>
            <person name="Graham B."/>
            <person name="Knapp R.A."/>
            <person name="Langford K.W."/>
            <person name="Kronenberg Z."/>
            <person name="Press M.O."/>
            <person name="Eacker S.M."/>
            <person name="Wilson-Rankin E.E."/>
            <person name="Purcell J."/>
            <person name="Lester P.J."/>
            <person name="Dearden P.K."/>
        </authorList>
    </citation>
    <scope>NUCLEOTIDE SEQUENCE</scope>
    <source>
        <strain evidence="2">Linc-1</strain>
    </source>
</reference>
<keyword evidence="3" id="KW-1185">Reference proteome</keyword>
<gene>
    <name evidence="2" type="ORF">HZH68_004050</name>
</gene>
<feature type="region of interest" description="Disordered" evidence="1">
    <location>
        <begin position="155"/>
        <end position="184"/>
    </location>
</feature>
<feature type="compositionally biased region" description="Low complexity" evidence="1">
    <location>
        <begin position="173"/>
        <end position="184"/>
    </location>
</feature>
<dbReference type="Proteomes" id="UP000617340">
    <property type="component" value="Unassembled WGS sequence"/>
</dbReference>
<proteinExistence type="predicted"/>